<dbReference type="InterPro" id="IPR050267">
    <property type="entry name" value="Anti-sigma-factor_SerPK"/>
</dbReference>
<accession>A0A8J3YRN9</accession>
<dbReference type="InterPro" id="IPR036513">
    <property type="entry name" value="STAS_dom_sf"/>
</dbReference>
<dbReference type="Pfam" id="PF13581">
    <property type="entry name" value="HATPase_c_2"/>
    <property type="match status" value="1"/>
</dbReference>
<evidence type="ECO:0000259" key="2">
    <source>
        <dbReference type="PROSITE" id="PS50801"/>
    </source>
</evidence>
<dbReference type="Pfam" id="PF01740">
    <property type="entry name" value="STAS"/>
    <property type="match status" value="1"/>
</dbReference>
<keyword evidence="1" id="KW-0418">Kinase</keyword>
<name>A0A8J3YRN9_9ACTN</name>
<feature type="domain" description="STAS" evidence="2">
    <location>
        <begin position="6"/>
        <end position="115"/>
    </location>
</feature>
<dbReference type="InterPro" id="IPR002645">
    <property type="entry name" value="STAS_dom"/>
</dbReference>
<evidence type="ECO:0000256" key="1">
    <source>
        <dbReference type="ARBA" id="ARBA00022527"/>
    </source>
</evidence>
<dbReference type="SUPFAM" id="SSF55874">
    <property type="entry name" value="ATPase domain of HSP90 chaperone/DNA topoisomerase II/histidine kinase"/>
    <property type="match status" value="1"/>
</dbReference>
<dbReference type="PANTHER" id="PTHR35526:SF3">
    <property type="entry name" value="ANTI-SIGMA-F FACTOR RSBW"/>
    <property type="match status" value="1"/>
</dbReference>
<keyword evidence="4" id="KW-1185">Reference proteome</keyword>
<dbReference type="PANTHER" id="PTHR35526">
    <property type="entry name" value="ANTI-SIGMA-F FACTOR RSBW-RELATED"/>
    <property type="match status" value="1"/>
</dbReference>
<keyword evidence="1" id="KW-0808">Transferase</keyword>
<comment type="caution">
    <text evidence="3">The sequence shown here is derived from an EMBL/GenBank/DDBJ whole genome shotgun (WGS) entry which is preliminary data.</text>
</comment>
<dbReference type="AlphaFoldDB" id="A0A8J3YRN9"/>
<dbReference type="RefSeq" id="WP_203902187.1">
    <property type="nucleotide sequence ID" value="NZ_BOPF01000022.1"/>
</dbReference>
<evidence type="ECO:0000313" key="4">
    <source>
        <dbReference type="Proteomes" id="UP000619260"/>
    </source>
</evidence>
<dbReference type="InterPro" id="IPR036890">
    <property type="entry name" value="HATPase_C_sf"/>
</dbReference>
<dbReference type="Gene3D" id="3.30.565.10">
    <property type="entry name" value="Histidine kinase-like ATPase, C-terminal domain"/>
    <property type="match status" value="1"/>
</dbReference>
<dbReference type="SUPFAM" id="SSF52091">
    <property type="entry name" value="SpoIIaa-like"/>
    <property type="match status" value="1"/>
</dbReference>
<protein>
    <recommendedName>
        <fullName evidence="2">STAS domain-containing protein</fullName>
    </recommendedName>
</protein>
<evidence type="ECO:0000313" key="3">
    <source>
        <dbReference type="EMBL" id="GIJ48705.1"/>
    </source>
</evidence>
<dbReference type="InterPro" id="IPR003594">
    <property type="entry name" value="HATPase_dom"/>
</dbReference>
<gene>
    <name evidence="3" type="ORF">Val02_55910</name>
</gene>
<sequence length="248" mass="25923">MTRLTADATAAEPGDPVILRLTGSLDSETSPVLQDAFNRCLPEEPGLIVLDLGAADVATDAVSALARLADQASAWPGARLVLGGAAPAVTAMLMAAGLTQRVPMYRSADEALMLVPAKAPMPDRVLMPLEPNITAASRARRLVDRCCAEWDLAALRDHARLVVTELVSNAVRHAHTPLEVALSRRTGAVDISVRDHSGALPRPGGPVAPTVEGGRGLLVVDLLCRAWGATPTPDGKVVWATLETAGVF</sequence>
<dbReference type="CDD" id="cd16936">
    <property type="entry name" value="HATPase_RsbW-like"/>
    <property type="match status" value="1"/>
</dbReference>
<keyword evidence="1" id="KW-0723">Serine/threonine-protein kinase</keyword>
<organism evidence="3 4">
    <name type="scientific">Virgisporangium aliadipatigenens</name>
    <dbReference type="NCBI Taxonomy" id="741659"/>
    <lineage>
        <taxon>Bacteria</taxon>
        <taxon>Bacillati</taxon>
        <taxon>Actinomycetota</taxon>
        <taxon>Actinomycetes</taxon>
        <taxon>Micromonosporales</taxon>
        <taxon>Micromonosporaceae</taxon>
        <taxon>Virgisporangium</taxon>
    </lineage>
</organism>
<dbReference type="Proteomes" id="UP000619260">
    <property type="component" value="Unassembled WGS sequence"/>
</dbReference>
<proteinExistence type="predicted"/>
<reference evidence="3" key="1">
    <citation type="submission" date="2021-01" db="EMBL/GenBank/DDBJ databases">
        <title>Whole genome shotgun sequence of Virgisporangium aliadipatigenens NBRC 105644.</title>
        <authorList>
            <person name="Komaki H."/>
            <person name="Tamura T."/>
        </authorList>
    </citation>
    <scope>NUCLEOTIDE SEQUENCE</scope>
    <source>
        <strain evidence="3">NBRC 105644</strain>
    </source>
</reference>
<dbReference type="PROSITE" id="PS50801">
    <property type="entry name" value="STAS"/>
    <property type="match status" value="1"/>
</dbReference>
<dbReference type="GO" id="GO:0004674">
    <property type="term" value="F:protein serine/threonine kinase activity"/>
    <property type="evidence" value="ECO:0007669"/>
    <property type="project" value="UniProtKB-KW"/>
</dbReference>
<dbReference type="EMBL" id="BOPF01000022">
    <property type="protein sequence ID" value="GIJ48705.1"/>
    <property type="molecule type" value="Genomic_DNA"/>
</dbReference>
<dbReference type="Gene3D" id="3.30.750.24">
    <property type="entry name" value="STAS domain"/>
    <property type="match status" value="1"/>
</dbReference>
<dbReference type="CDD" id="cd07043">
    <property type="entry name" value="STAS_anti-anti-sigma_factors"/>
    <property type="match status" value="1"/>
</dbReference>